<dbReference type="SUPFAM" id="SSF55811">
    <property type="entry name" value="Nudix"/>
    <property type="match status" value="1"/>
</dbReference>
<dbReference type="PROSITE" id="PS00893">
    <property type="entry name" value="NUDIX_BOX"/>
    <property type="match status" value="1"/>
</dbReference>
<evidence type="ECO:0000256" key="4">
    <source>
        <dbReference type="ARBA" id="ARBA00022490"/>
    </source>
</evidence>
<sequence>MLQYNIPQVIVDFLISDFNYSIKKNDKIDLCTFCRTYILVIPSHRRNDHILIMTQMELAWWDMKDNNGLGPYFQAMKIEEFCHHIFPMVPFLKHRRYRISQWTSSFKNFKRTVPTCGAMIFNENFSEILLVEDLYWKTWNFPRGKINDEELPFSCATREVFEETNLRISNHTRYSQISFLEMYYQQQLVRLYIIQEKGVSRQADTLQPNTTGEIRRVKWFAVDCLPKDLHPMVELFLDQFELNNSISSNGPDCRFSGDSISQCEALDCICKTDLQLQRESWCPRNKNAMPVPILSVHTTKWKDQDGP</sequence>
<dbReference type="EMBL" id="JBJJXI010000026">
    <property type="protein sequence ID" value="KAL3404151.1"/>
    <property type="molecule type" value="Genomic_DNA"/>
</dbReference>
<dbReference type="InterPro" id="IPR000086">
    <property type="entry name" value="NUDIX_hydrolase_dom"/>
</dbReference>
<dbReference type="GO" id="GO:0003723">
    <property type="term" value="F:RNA binding"/>
    <property type="evidence" value="ECO:0007669"/>
    <property type="project" value="UniProtKB-KW"/>
</dbReference>
<evidence type="ECO:0000256" key="6">
    <source>
        <dbReference type="ARBA" id="ARBA00022801"/>
    </source>
</evidence>
<dbReference type="AlphaFoldDB" id="A0ABD2XF94"/>
<dbReference type="GO" id="GO:0016787">
    <property type="term" value="F:hydrolase activity"/>
    <property type="evidence" value="ECO:0007669"/>
    <property type="project" value="UniProtKB-KW"/>
</dbReference>
<protein>
    <recommendedName>
        <fullName evidence="8">Nudix hydrolase domain-containing protein</fullName>
    </recommendedName>
</protein>
<proteinExistence type="inferred from homology"/>
<evidence type="ECO:0000256" key="2">
    <source>
        <dbReference type="ARBA" id="ARBA00004496"/>
    </source>
</evidence>
<evidence type="ECO:0000313" key="9">
    <source>
        <dbReference type="EMBL" id="KAL3404151.1"/>
    </source>
</evidence>
<keyword evidence="7" id="KW-0694">RNA-binding</keyword>
<dbReference type="PANTHER" id="PTHR23114:SF17">
    <property type="entry name" value="M7GPPPN-MRNA HYDROLASE"/>
    <property type="match status" value="1"/>
</dbReference>
<dbReference type="Pfam" id="PF05026">
    <property type="entry name" value="DCP2"/>
    <property type="match status" value="1"/>
</dbReference>
<comment type="cofactor">
    <cofactor evidence="1">
        <name>Mn(2+)</name>
        <dbReference type="ChEBI" id="CHEBI:29035"/>
    </cofactor>
</comment>
<dbReference type="GO" id="GO:0016071">
    <property type="term" value="P:mRNA metabolic process"/>
    <property type="evidence" value="ECO:0007669"/>
    <property type="project" value="UniProtKB-ARBA"/>
</dbReference>
<name>A0ABD2XF94_9HYME</name>
<evidence type="ECO:0000313" key="10">
    <source>
        <dbReference type="Proteomes" id="UP001627154"/>
    </source>
</evidence>
<dbReference type="Gene3D" id="1.10.10.1050">
    <property type="entry name" value="Dcp2, box A domain"/>
    <property type="match status" value="1"/>
</dbReference>
<evidence type="ECO:0000256" key="7">
    <source>
        <dbReference type="ARBA" id="ARBA00022884"/>
    </source>
</evidence>
<dbReference type="Gene3D" id="3.90.79.10">
    <property type="entry name" value="Nucleoside Triphosphate Pyrophosphohydrolase"/>
    <property type="match status" value="1"/>
</dbReference>
<dbReference type="InterPro" id="IPR007722">
    <property type="entry name" value="DCP2_BoxA"/>
</dbReference>
<dbReference type="InterPro" id="IPR015797">
    <property type="entry name" value="NUDIX_hydrolase-like_dom_sf"/>
</dbReference>
<dbReference type="PROSITE" id="PS51462">
    <property type="entry name" value="NUDIX"/>
    <property type="match status" value="1"/>
</dbReference>
<keyword evidence="6" id="KW-0378">Hydrolase</keyword>
<evidence type="ECO:0000259" key="8">
    <source>
        <dbReference type="PROSITE" id="PS51462"/>
    </source>
</evidence>
<gene>
    <name evidence="9" type="ORF">TKK_003136</name>
</gene>
<evidence type="ECO:0000256" key="3">
    <source>
        <dbReference type="ARBA" id="ARBA00005279"/>
    </source>
</evidence>
<comment type="subcellular location">
    <subcellularLocation>
        <location evidence="2">Cytoplasm</location>
    </subcellularLocation>
</comment>
<dbReference type="GO" id="GO:0046872">
    <property type="term" value="F:metal ion binding"/>
    <property type="evidence" value="ECO:0007669"/>
    <property type="project" value="UniProtKB-KW"/>
</dbReference>
<evidence type="ECO:0000256" key="1">
    <source>
        <dbReference type="ARBA" id="ARBA00001936"/>
    </source>
</evidence>
<keyword evidence="5" id="KW-0479">Metal-binding</keyword>
<keyword evidence="4" id="KW-0963">Cytoplasm</keyword>
<dbReference type="Proteomes" id="UP001627154">
    <property type="component" value="Unassembled WGS sequence"/>
</dbReference>
<keyword evidence="10" id="KW-1185">Reference proteome</keyword>
<dbReference type="GO" id="GO:0005737">
    <property type="term" value="C:cytoplasm"/>
    <property type="evidence" value="ECO:0007669"/>
    <property type="project" value="UniProtKB-SubCell"/>
</dbReference>
<organism evidence="9 10">
    <name type="scientific">Trichogramma kaykai</name>
    <dbReference type="NCBI Taxonomy" id="54128"/>
    <lineage>
        <taxon>Eukaryota</taxon>
        <taxon>Metazoa</taxon>
        <taxon>Ecdysozoa</taxon>
        <taxon>Arthropoda</taxon>
        <taxon>Hexapoda</taxon>
        <taxon>Insecta</taxon>
        <taxon>Pterygota</taxon>
        <taxon>Neoptera</taxon>
        <taxon>Endopterygota</taxon>
        <taxon>Hymenoptera</taxon>
        <taxon>Apocrita</taxon>
        <taxon>Proctotrupomorpha</taxon>
        <taxon>Chalcidoidea</taxon>
        <taxon>Trichogrammatidae</taxon>
        <taxon>Trichogramma</taxon>
    </lineage>
</organism>
<dbReference type="InterPro" id="IPR020084">
    <property type="entry name" value="NUDIX_hydrolase_CS"/>
</dbReference>
<reference evidence="9 10" key="1">
    <citation type="journal article" date="2024" name="bioRxiv">
        <title>A reference genome for Trichogramma kaykai: A tiny desert-dwelling parasitoid wasp with competing sex-ratio distorters.</title>
        <authorList>
            <person name="Culotta J."/>
            <person name="Lindsey A.R."/>
        </authorList>
    </citation>
    <scope>NUCLEOTIDE SEQUENCE [LARGE SCALE GENOMIC DNA]</scope>
    <source>
        <strain evidence="9 10">KSX58</strain>
    </source>
</reference>
<comment type="caution">
    <text evidence="9">The sequence shown here is derived from an EMBL/GenBank/DDBJ whole genome shotgun (WGS) entry which is preliminary data.</text>
</comment>
<comment type="similarity">
    <text evidence="3">Belongs to the Nudix hydrolase family. DCP2 subfamily.</text>
</comment>
<dbReference type="PANTHER" id="PTHR23114">
    <property type="entry name" value="M7GPPPN-MRNA HYDROLASE"/>
    <property type="match status" value="1"/>
</dbReference>
<accession>A0ABD2XF94</accession>
<dbReference type="InterPro" id="IPR036189">
    <property type="entry name" value="DCP2_BoxA_sf"/>
</dbReference>
<evidence type="ECO:0000256" key="5">
    <source>
        <dbReference type="ARBA" id="ARBA00022723"/>
    </source>
</evidence>
<feature type="domain" description="Nudix hydrolase" evidence="8">
    <location>
        <begin position="111"/>
        <end position="242"/>
    </location>
</feature>
<dbReference type="Pfam" id="PF00293">
    <property type="entry name" value="NUDIX"/>
    <property type="match status" value="1"/>
</dbReference>